<feature type="region of interest" description="Disordered" evidence="2">
    <location>
        <begin position="51"/>
        <end position="72"/>
    </location>
</feature>
<keyword evidence="3" id="KW-0812">Transmembrane</keyword>
<keyword evidence="3" id="KW-1133">Transmembrane helix</keyword>
<evidence type="ECO:0000256" key="1">
    <source>
        <dbReference type="SAM" id="Coils"/>
    </source>
</evidence>
<dbReference type="AlphaFoldDB" id="A0A0K3CCJ1"/>
<protein>
    <submittedName>
        <fullName evidence="4">Uncharacterized protein</fullName>
    </submittedName>
</protein>
<keyword evidence="1" id="KW-0175">Coiled coil</keyword>
<evidence type="ECO:0000256" key="3">
    <source>
        <dbReference type="SAM" id="Phobius"/>
    </source>
</evidence>
<gene>
    <name evidence="4" type="primary">FGENESH: predicted gene_6.257</name>
    <name evidence="4" type="ORF">BN2166_0033350</name>
</gene>
<dbReference type="EMBL" id="CWKI01000006">
    <property type="protein sequence ID" value="CTR07474.1"/>
    <property type="molecule type" value="Genomic_DNA"/>
</dbReference>
<feature type="compositionally biased region" description="Low complexity" evidence="2">
    <location>
        <begin position="63"/>
        <end position="72"/>
    </location>
</feature>
<feature type="coiled-coil region" evidence="1">
    <location>
        <begin position="208"/>
        <end position="249"/>
    </location>
</feature>
<evidence type="ECO:0000313" key="5">
    <source>
        <dbReference type="Proteomes" id="UP000199069"/>
    </source>
</evidence>
<evidence type="ECO:0000256" key="2">
    <source>
        <dbReference type="SAM" id="MobiDB-lite"/>
    </source>
</evidence>
<name>A0A0K3CCJ1_RHOTO</name>
<evidence type="ECO:0000313" key="4">
    <source>
        <dbReference type="EMBL" id="CTR07474.1"/>
    </source>
</evidence>
<organism evidence="4 5">
    <name type="scientific">Rhodotorula toruloides</name>
    <name type="common">Yeast</name>
    <name type="synonym">Rhodosporidium toruloides</name>
    <dbReference type="NCBI Taxonomy" id="5286"/>
    <lineage>
        <taxon>Eukaryota</taxon>
        <taxon>Fungi</taxon>
        <taxon>Dikarya</taxon>
        <taxon>Basidiomycota</taxon>
        <taxon>Pucciniomycotina</taxon>
        <taxon>Microbotryomycetes</taxon>
        <taxon>Sporidiobolales</taxon>
        <taxon>Sporidiobolaceae</taxon>
        <taxon>Rhodotorula</taxon>
    </lineage>
</organism>
<proteinExistence type="predicted"/>
<feature type="transmembrane region" description="Helical" evidence="3">
    <location>
        <begin position="76"/>
        <end position="99"/>
    </location>
</feature>
<keyword evidence="3" id="KW-0472">Membrane</keyword>
<dbReference type="Proteomes" id="UP000199069">
    <property type="component" value="Unassembled WGS sequence"/>
</dbReference>
<accession>A0A0K3CCJ1</accession>
<keyword evidence="5" id="KW-1185">Reference proteome</keyword>
<reference evidence="4 5" key="1">
    <citation type="submission" date="2015-07" db="EMBL/GenBank/DDBJ databases">
        <authorList>
            <person name="Cajimat M.N.B."/>
            <person name="Milazzo M.L."/>
            <person name="Fulhorst C.F."/>
        </authorList>
    </citation>
    <scope>NUCLEOTIDE SEQUENCE [LARGE SCALE GENOMIC DNA]</scope>
    <source>
        <strain evidence="4">Single colony</strain>
    </source>
</reference>
<sequence length="252" mass="28442">MLSRLSLAARAAPIQAARPRLPLPSRLHGLPALSSRQLHLLSSPVKCSNVPLLRPEPQKRHSSSGSASSGSSDSDIGFYIGAGLVGLGLMLHMWISVVAENKVSELRTELWDVRSKLRDDIREVNSKIWKESRELRSDLADNVRSVRSELAKVDRQVHEHYLEFIPVQHRVRGVRLSPGGDTETEVRLAGLQREVQAVKWAQVEVPALKQQLAEVPELKHQVVALQARLDKLEKQKMERRRKKEEIANRRLV</sequence>